<evidence type="ECO:0000313" key="8">
    <source>
        <dbReference type="Proteomes" id="UP000685013"/>
    </source>
</evidence>
<dbReference type="GO" id="GO:0033897">
    <property type="term" value="F:ribonuclease T2 activity"/>
    <property type="evidence" value="ECO:0007669"/>
    <property type="project" value="InterPro"/>
</dbReference>
<feature type="non-terminal residue" evidence="7">
    <location>
        <position position="1"/>
    </location>
</feature>
<dbReference type="Pfam" id="PF00445">
    <property type="entry name" value="Ribonuclease_T2"/>
    <property type="match status" value="1"/>
</dbReference>
<keyword evidence="2" id="KW-0255">Endonuclease</keyword>
<dbReference type="Proteomes" id="UP000685013">
    <property type="component" value="Chromosome 18"/>
</dbReference>
<protein>
    <submittedName>
        <fullName evidence="7">Uncharacterized protein</fullName>
    </submittedName>
</protein>
<evidence type="ECO:0000256" key="4">
    <source>
        <dbReference type="ARBA" id="ARBA00023239"/>
    </source>
</evidence>
<dbReference type="PROSITE" id="PS00530">
    <property type="entry name" value="RNASE_T2_1"/>
    <property type="match status" value="1"/>
</dbReference>
<feature type="signal peptide" evidence="6">
    <location>
        <begin position="1"/>
        <end position="20"/>
    </location>
</feature>
<dbReference type="PANTHER" id="PTHR11240">
    <property type="entry name" value="RIBONUCLEASE T2"/>
    <property type="match status" value="1"/>
</dbReference>
<keyword evidence="8" id="KW-1185">Reference proteome</keyword>
<keyword evidence="4" id="KW-0456">Lyase</keyword>
<feature type="chain" id="PRO_5043955619" evidence="6">
    <location>
        <begin position="21"/>
        <end position="217"/>
    </location>
</feature>
<feature type="active site" evidence="5">
    <location>
        <position position="52"/>
    </location>
</feature>
<evidence type="ECO:0000256" key="2">
    <source>
        <dbReference type="ARBA" id="ARBA00022759"/>
    </source>
</evidence>
<dbReference type="PANTHER" id="PTHR11240:SF75">
    <property type="entry name" value="RIBONUCLEASE 3"/>
    <property type="match status" value="1"/>
</dbReference>
<dbReference type="InterPro" id="IPR033130">
    <property type="entry name" value="RNase_T2_His_AS_2"/>
</dbReference>
<organism evidence="7 8">
    <name type="scientific">Cucurbita argyrosperma subsp. sororia</name>
    <dbReference type="NCBI Taxonomy" id="37648"/>
    <lineage>
        <taxon>Eukaryota</taxon>
        <taxon>Viridiplantae</taxon>
        <taxon>Streptophyta</taxon>
        <taxon>Embryophyta</taxon>
        <taxon>Tracheophyta</taxon>
        <taxon>Spermatophyta</taxon>
        <taxon>Magnoliopsida</taxon>
        <taxon>eudicotyledons</taxon>
        <taxon>Gunneridae</taxon>
        <taxon>Pentapetalae</taxon>
        <taxon>rosids</taxon>
        <taxon>fabids</taxon>
        <taxon>Cucurbitales</taxon>
        <taxon>Cucurbitaceae</taxon>
        <taxon>Cucurbiteae</taxon>
        <taxon>Cucurbita</taxon>
    </lineage>
</organism>
<evidence type="ECO:0000256" key="5">
    <source>
        <dbReference type="PIRSR" id="PIRSR633697-1"/>
    </source>
</evidence>
<dbReference type="InterPro" id="IPR018188">
    <property type="entry name" value="RNase_T2_His_AS_1"/>
</dbReference>
<dbReference type="GO" id="GO:0005576">
    <property type="term" value="C:extracellular region"/>
    <property type="evidence" value="ECO:0007669"/>
    <property type="project" value="TreeGrafter"/>
</dbReference>
<dbReference type="GO" id="GO:0016787">
    <property type="term" value="F:hydrolase activity"/>
    <property type="evidence" value="ECO:0007669"/>
    <property type="project" value="UniProtKB-KW"/>
</dbReference>
<evidence type="ECO:0000256" key="6">
    <source>
        <dbReference type="SAM" id="SignalP"/>
    </source>
</evidence>
<dbReference type="GO" id="GO:0006401">
    <property type="term" value="P:RNA catabolic process"/>
    <property type="evidence" value="ECO:0007669"/>
    <property type="project" value="TreeGrafter"/>
</dbReference>
<feature type="active site" evidence="5">
    <location>
        <position position="108"/>
    </location>
</feature>
<dbReference type="InterPro" id="IPR001568">
    <property type="entry name" value="RNase_T2-like"/>
</dbReference>
<keyword evidence="6" id="KW-0732">Signal</keyword>
<evidence type="ECO:0000313" key="7">
    <source>
        <dbReference type="EMBL" id="KAG6573572.1"/>
    </source>
</evidence>
<dbReference type="CDD" id="cd01061">
    <property type="entry name" value="RNase_T2_euk"/>
    <property type="match status" value="1"/>
</dbReference>
<name>A0AAV6M1L7_9ROSI</name>
<gene>
    <name evidence="7" type="ORF">SDJN03_27459</name>
</gene>
<feature type="active site" evidence="5">
    <location>
        <position position="104"/>
    </location>
</feature>
<dbReference type="EMBL" id="JAGKQH010000018">
    <property type="protein sequence ID" value="KAG6573572.1"/>
    <property type="molecule type" value="Genomic_DNA"/>
</dbReference>
<dbReference type="GO" id="GO:0003723">
    <property type="term" value="F:RNA binding"/>
    <property type="evidence" value="ECO:0007669"/>
    <property type="project" value="InterPro"/>
</dbReference>
<reference evidence="7 8" key="1">
    <citation type="journal article" date="2021" name="Hortic Res">
        <title>The domestication of Cucurbita argyrosperma as revealed by the genome of its wild relative.</title>
        <authorList>
            <person name="Barrera-Redondo J."/>
            <person name="Sanchez-de la Vega G."/>
            <person name="Aguirre-Liguori J.A."/>
            <person name="Castellanos-Morales G."/>
            <person name="Gutierrez-Guerrero Y.T."/>
            <person name="Aguirre-Dugua X."/>
            <person name="Aguirre-Planter E."/>
            <person name="Tenaillon M.I."/>
            <person name="Lira-Saade R."/>
            <person name="Eguiarte L.E."/>
        </authorList>
    </citation>
    <scope>NUCLEOTIDE SEQUENCE [LARGE SCALE GENOMIC DNA]</scope>
    <source>
        <strain evidence="7">JBR-2021</strain>
    </source>
</reference>
<accession>A0AAV6M1L7</accession>
<keyword evidence="1" id="KW-0540">Nuclease</keyword>
<dbReference type="InterPro" id="IPR033697">
    <property type="entry name" value="Ribonuclease_T2_eukaryotic"/>
</dbReference>
<dbReference type="PROSITE" id="PS00531">
    <property type="entry name" value="RNASE_T2_2"/>
    <property type="match status" value="1"/>
</dbReference>
<evidence type="ECO:0000256" key="3">
    <source>
        <dbReference type="ARBA" id="ARBA00022801"/>
    </source>
</evidence>
<proteinExistence type="predicted"/>
<evidence type="ECO:0000256" key="1">
    <source>
        <dbReference type="ARBA" id="ARBA00022722"/>
    </source>
</evidence>
<dbReference type="AlphaFoldDB" id="A0AAV6M1L7"/>
<comment type="caution">
    <text evidence="7">The sequence shown here is derived from an EMBL/GenBank/DDBJ whole genome shotgun (WGS) entry which is preliminary data.</text>
</comment>
<sequence length="217" mass="24887">MARIHLFVLFLSSLILFVNAQFEYFQMVQQWPLATCTGTPCLNPPSNKFTIHGLWPSNFSNAILVCKGSTFNSTNTAFLALEPLLNQYWPDLISKNNRGFWRYEWNKHGTCSESVFNQVQYFQTTLNIRTNPNYDLLAILKTARLIPTGSISHRYHVIEGAIRAAIGKKPGLRCNINKKTRNSQLHEIVLCFDKNGVTLIDCPFPRKCPTQFKWLLS</sequence>
<keyword evidence="3" id="KW-0378">Hydrolase</keyword>